<evidence type="ECO:0000256" key="1">
    <source>
        <dbReference type="ARBA" id="ARBA00004141"/>
    </source>
</evidence>
<evidence type="ECO:0000259" key="6">
    <source>
        <dbReference type="Pfam" id="PF01694"/>
    </source>
</evidence>
<feature type="transmembrane region" description="Helical" evidence="5">
    <location>
        <begin position="58"/>
        <end position="78"/>
    </location>
</feature>
<dbReference type="PANTHER" id="PTHR43731:SF26">
    <property type="entry name" value="RHOMBOID-LIKE PROTEIN 10, CHLOROPLASTIC"/>
    <property type="match status" value="1"/>
</dbReference>
<gene>
    <name evidence="7" type="ordered locus">Trad_0561</name>
</gene>
<keyword evidence="3 5" id="KW-1133">Transmembrane helix</keyword>
<dbReference type="GO" id="GO:0004252">
    <property type="term" value="F:serine-type endopeptidase activity"/>
    <property type="evidence" value="ECO:0007669"/>
    <property type="project" value="InterPro"/>
</dbReference>
<evidence type="ECO:0000256" key="4">
    <source>
        <dbReference type="ARBA" id="ARBA00023136"/>
    </source>
</evidence>
<dbReference type="Gene3D" id="1.20.1540.10">
    <property type="entry name" value="Rhomboid-like"/>
    <property type="match status" value="1"/>
</dbReference>
<sequence length="517" mass="55423">MSQETLLLFVLAVFGLYSVRWTQRLAPLGSELPLKTLLATLLCALLGALNLTGAPAPLAVRALVLVLGALYILAPLILMGLSRAHRYDLAARLADLLYWTPAGRSGIKRLIAQVALHHDDPEAALALLPEGAGDILRLQVFALQGRWHEVLASPVEGGGDNAFLGLAARVQAHLGLHDEAAAEEELARMVARWEAQGQGPLGYRSITLSRARLAAYRGDLAGAQRELQNPLPGVPPYRVLEILAHAAERAHNPEAAGRLYAQAHAYAPPRARARLGAAAHRYGVDLPDTPRRQGATTTVMLTGFLLALYVVQLWVDNRYGARSWALTAGFLTLPDARVPGASALWRYLSYAFVHGGVVHIALNAWVLLDIGRLYESRRPWGSLLAAFVFGSVMGAYLTFVSQGGAPPGVIGASGGVLGVAGALLADTWRGRSARDRLLTRSLVQWSVLIVLFSLLLPGVSLWGHIGGLVGGLLWGFMRQGLPQTPQLDRYAGVLSVAALAYALFGALSWLARFAPQL</sequence>
<feature type="transmembrane region" description="Helical" evidence="5">
    <location>
        <begin position="34"/>
        <end position="52"/>
    </location>
</feature>
<dbReference type="InterPro" id="IPR022764">
    <property type="entry name" value="Peptidase_S54_rhomboid_dom"/>
</dbReference>
<evidence type="ECO:0000313" key="7">
    <source>
        <dbReference type="EMBL" id="ADI13697.1"/>
    </source>
</evidence>
<evidence type="ECO:0000256" key="3">
    <source>
        <dbReference type="ARBA" id="ARBA00022989"/>
    </source>
</evidence>
<protein>
    <submittedName>
        <fullName evidence="7">Rhomboid family protein</fullName>
    </submittedName>
</protein>
<feature type="transmembrane region" description="Helical" evidence="5">
    <location>
        <begin position="6"/>
        <end position="22"/>
    </location>
</feature>
<dbReference type="EMBL" id="CP002049">
    <property type="protein sequence ID" value="ADI13697.1"/>
    <property type="molecule type" value="Genomic_DNA"/>
</dbReference>
<keyword evidence="2 5" id="KW-0812">Transmembrane</keyword>
<evidence type="ECO:0000256" key="5">
    <source>
        <dbReference type="SAM" id="Phobius"/>
    </source>
</evidence>
<dbReference type="STRING" id="649638.Trad_0561"/>
<dbReference type="AlphaFoldDB" id="D7CST0"/>
<feature type="domain" description="Peptidase S54 rhomboid" evidence="6">
    <location>
        <begin position="343"/>
        <end position="477"/>
    </location>
</feature>
<dbReference type="InterPro" id="IPR050925">
    <property type="entry name" value="Rhomboid_protease_S54"/>
</dbReference>
<accession>D7CST0</accession>
<dbReference type="SUPFAM" id="SSF144091">
    <property type="entry name" value="Rhomboid-like"/>
    <property type="match status" value="1"/>
</dbReference>
<feature type="transmembrane region" description="Helical" evidence="5">
    <location>
        <begin position="489"/>
        <end position="511"/>
    </location>
</feature>
<reference evidence="8" key="1">
    <citation type="submission" date="2010-05" db="EMBL/GenBank/DDBJ databases">
        <title>The complete genome of Truepera radiovictris DSM 17093.</title>
        <authorList>
            <consortium name="US DOE Joint Genome Institute (JGI-PGF)"/>
            <person name="Lucas S."/>
            <person name="Copeland A."/>
            <person name="Lapidus A."/>
            <person name="Glavina del Rio T."/>
            <person name="Dalin E."/>
            <person name="Tice H."/>
            <person name="Bruce D."/>
            <person name="Goodwin L."/>
            <person name="Pitluck S."/>
            <person name="Kyrpides N."/>
            <person name="Mavromatis K."/>
            <person name="Ovchinnikova G."/>
            <person name="Munk A.C."/>
            <person name="Detter J.C."/>
            <person name="Han C."/>
            <person name="Tapia R."/>
            <person name="Land M."/>
            <person name="Hauser L."/>
            <person name="Markowitz V."/>
            <person name="Cheng J.-F."/>
            <person name="Hugenholtz P."/>
            <person name="Woyke T."/>
            <person name="Wu D."/>
            <person name="Tindall B."/>
            <person name="Pomrenke H.G."/>
            <person name="Brambilla E."/>
            <person name="Klenk H.-P."/>
            <person name="Eisen J.A."/>
        </authorList>
    </citation>
    <scope>NUCLEOTIDE SEQUENCE [LARGE SCALE GENOMIC DNA]</scope>
    <source>
        <strain evidence="8">DSM 17093 / CIP 108686 / LMG 22925 / RQ-24</strain>
    </source>
</reference>
<dbReference type="PANTHER" id="PTHR43731">
    <property type="entry name" value="RHOMBOID PROTEASE"/>
    <property type="match status" value="1"/>
</dbReference>
<keyword evidence="8" id="KW-1185">Reference proteome</keyword>
<dbReference type="KEGG" id="tra:Trad_0561"/>
<evidence type="ECO:0000256" key="2">
    <source>
        <dbReference type="ARBA" id="ARBA00022692"/>
    </source>
</evidence>
<keyword evidence="4 5" id="KW-0472">Membrane</keyword>
<feature type="transmembrane region" description="Helical" evidence="5">
    <location>
        <begin position="461"/>
        <end position="477"/>
    </location>
</feature>
<organism evidence="7 8">
    <name type="scientific">Truepera radiovictrix (strain DSM 17093 / CIP 108686 / LMG 22925 / RQ-24)</name>
    <dbReference type="NCBI Taxonomy" id="649638"/>
    <lineage>
        <taxon>Bacteria</taxon>
        <taxon>Thermotogati</taxon>
        <taxon>Deinococcota</taxon>
        <taxon>Deinococci</taxon>
        <taxon>Trueperales</taxon>
        <taxon>Trueperaceae</taxon>
        <taxon>Truepera</taxon>
    </lineage>
</organism>
<feature type="transmembrane region" description="Helical" evidence="5">
    <location>
        <begin position="295"/>
        <end position="315"/>
    </location>
</feature>
<name>D7CST0_TRURR</name>
<dbReference type="InterPro" id="IPR035952">
    <property type="entry name" value="Rhomboid-like_sf"/>
</dbReference>
<proteinExistence type="predicted"/>
<feature type="transmembrane region" description="Helical" evidence="5">
    <location>
        <begin position="405"/>
        <end position="425"/>
    </location>
</feature>
<dbReference type="Pfam" id="PF01694">
    <property type="entry name" value="Rhomboid"/>
    <property type="match status" value="1"/>
</dbReference>
<dbReference type="Proteomes" id="UP000000379">
    <property type="component" value="Chromosome"/>
</dbReference>
<comment type="subcellular location">
    <subcellularLocation>
        <location evidence="1">Membrane</location>
        <topology evidence="1">Multi-pass membrane protein</topology>
    </subcellularLocation>
</comment>
<feature type="transmembrane region" description="Helical" evidence="5">
    <location>
        <begin position="380"/>
        <end position="399"/>
    </location>
</feature>
<feature type="transmembrane region" description="Helical" evidence="5">
    <location>
        <begin position="347"/>
        <end position="368"/>
    </location>
</feature>
<reference evidence="7 8" key="2">
    <citation type="journal article" date="2011" name="Stand. Genomic Sci.">
        <title>Complete genome sequence of Truepera radiovictrix type strain (RQ-24).</title>
        <authorList>
            <person name="Ivanova N."/>
            <person name="Rohde C."/>
            <person name="Munk C."/>
            <person name="Nolan M."/>
            <person name="Lucas S."/>
            <person name="Del Rio T.G."/>
            <person name="Tice H."/>
            <person name="Deshpande S."/>
            <person name="Cheng J.F."/>
            <person name="Tapia R."/>
            <person name="Han C."/>
            <person name="Goodwin L."/>
            <person name="Pitluck S."/>
            <person name="Liolios K."/>
            <person name="Mavromatis K."/>
            <person name="Mikhailova N."/>
            <person name="Pati A."/>
            <person name="Chen A."/>
            <person name="Palaniappan K."/>
            <person name="Land M."/>
            <person name="Hauser L."/>
            <person name="Chang Y.J."/>
            <person name="Jeffries C.D."/>
            <person name="Brambilla E."/>
            <person name="Rohde M."/>
            <person name="Goker M."/>
            <person name="Tindall B.J."/>
            <person name="Woyke T."/>
            <person name="Bristow J."/>
            <person name="Eisen J.A."/>
            <person name="Markowitz V."/>
            <person name="Hugenholtz P."/>
            <person name="Kyrpides N.C."/>
            <person name="Klenk H.P."/>
            <person name="Lapidus A."/>
        </authorList>
    </citation>
    <scope>NUCLEOTIDE SEQUENCE [LARGE SCALE GENOMIC DNA]</scope>
    <source>
        <strain evidence="8">DSM 17093 / CIP 108686 / LMG 22925 / RQ-24</strain>
    </source>
</reference>
<dbReference type="OrthoDB" id="9813074at2"/>
<dbReference type="RefSeq" id="WP_013177077.1">
    <property type="nucleotide sequence ID" value="NC_014221.1"/>
</dbReference>
<evidence type="ECO:0000313" key="8">
    <source>
        <dbReference type="Proteomes" id="UP000000379"/>
    </source>
</evidence>
<dbReference type="eggNOG" id="COG0705">
    <property type="taxonomic scope" value="Bacteria"/>
</dbReference>
<dbReference type="GO" id="GO:0016020">
    <property type="term" value="C:membrane"/>
    <property type="evidence" value="ECO:0007669"/>
    <property type="project" value="UniProtKB-SubCell"/>
</dbReference>
<dbReference type="HOGENOM" id="CLU_526690_0_0_0"/>